<dbReference type="InterPro" id="IPR000814">
    <property type="entry name" value="TBP"/>
</dbReference>
<evidence type="ECO:0000256" key="2">
    <source>
        <dbReference type="ARBA" id="ARBA00021962"/>
    </source>
</evidence>
<evidence type="ECO:0000256" key="8">
    <source>
        <dbReference type="ARBA" id="ARBA00033017"/>
    </source>
</evidence>
<evidence type="ECO:0000256" key="4">
    <source>
        <dbReference type="ARBA" id="ARBA00023125"/>
    </source>
</evidence>
<evidence type="ECO:0000313" key="9">
    <source>
        <dbReference type="EMBL" id="ADT84833.1"/>
    </source>
</evidence>
<name>F0LKJ9_THEBM</name>
<dbReference type="InterPro" id="IPR012295">
    <property type="entry name" value="TBP_dom_sf"/>
</dbReference>
<keyword evidence="3" id="KW-0677">Repeat</keyword>
<dbReference type="PATRIC" id="fig|391623.17.peg.1857"/>
<protein>
    <recommendedName>
        <fullName evidence="2">TATA-box-binding protein</fullName>
    </recommendedName>
    <alternativeName>
        <fullName evidence="7">Box A-binding protein</fullName>
    </alternativeName>
    <alternativeName>
        <fullName evidence="6">TATA sequence-binding protein</fullName>
    </alternativeName>
    <alternativeName>
        <fullName evidence="8">TATA-box factor</fullName>
    </alternativeName>
</protein>
<dbReference type="Proteomes" id="UP000007478">
    <property type="component" value="Chromosome"/>
</dbReference>
<dbReference type="GO" id="GO:0006352">
    <property type="term" value="P:DNA-templated transcription initiation"/>
    <property type="evidence" value="ECO:0007669"/>
    <property type="project" value="InterPro"/>
</dbReference>
<dbReference type="HOGENOM" id="CLU_060161_4_3_2"/>
<dbReference type="Pfam" id="PF00352">
    <property type="entry name" value="TBP"/>
    <property type="match status" value="2"/>
</dbReference>
<dbReference type="PANTHER" id="PTHR10126">
    <property type="entry name" value="TATA-BOX BINDING PROTEIN"/>
    <property type="match status" value="1"/>
</dbReference>
<dbReference type="EMBL" id="CP002372">
    <property type="protein sequence ID" value="ADT84833.1"/>
    <property type="molecule type" value="Genomic_DNA"/>
</dbReference>
<dbReference type="SUPFAM" id="SSF55945">
    <property type="entry name" value="TATA-box binding protein-like"/>
    <property type="match status" value="2"/>
</dbReference>
<dbReference type="GO" id="GO:0003677">
    <property type="term" value="F:DNA binding"/>
    <property type="evidence" value="ECO:0007669"/>
    <property type="project" value="UniProtKB-KW"/>
</dbReference>
<accession>F0LKJ9</accession>
<keyword evidence="5" id="KW-0804">Transcription</keyword>
<keyword evidence="10" id="KW-1185">Reference proteome</keyword>
<dbReference type="eggNOG" id="arCOG01764">
    <property type="taxonomic scope" value="Archaea"/>
</dbReference>
<evidence type="ECO:0000256" key="1">
    <source>
        <dbReference type="ARBA" id="ARBA00005560"/>
    </source>
</evidence>
<evidence type="ECO:0000256" key="6">
    <source>
        <dbReference type="ARBA" id="ARBA00030739"/>
    </source>
</evidence>
<evidence type="ECO:0000256" key="5">
    <source>
        <dbReference type="ARBA" id="ARBA00023163"/>
    </source>
</evidence>
<dbReference type="Gene3D" id="3.30.310.10">
    <property type="entry name" value="TATA-Binding Protein"/>
    <property type="match status" value="2"/>
</dbReference>
<proteinExistence type="inferred from homology"/>
<evidence type="ECO:0000313" key="10">
    <source>
        <dbReference type="Proteomes" id="UP000007478"/>
    </source>
</evidence>
<dbReference type="KEGG" id="tba:TERMP_01858"/>
<reference evidence="9 10" key="1">
    <citation type="journal article" date="2011" name="J. Bacteriol.">
        <title>Complete genome sequence of the hyperthermophilic, piezophilic, heterotrophic, and carboxydotrophic archaeon Thermococcus barophilus MP.</title>
        <authorList>
            <person name="Vannier P."/>
            <person name="Marteinsson V.T."/>
            <person name="Fridjonsson O.H."/>
            <person name="Oger P."/>
            <person name="Jebbar M."/>
        </authorList>
    </citation>
    <scope>NUCLEOTIDE SEQUENCE [LARGE SCALE GENOMIC DNA]</scope>
    <source>
        <strain evidence="10">DSM 11836 / MP</strain>
    </source>
</reference>
<dbReference type="AlphaFoldDB" id="F0LKJ9"/>
<evidence type="ECO:0000256" key="3">
    <source>
        <dbReference type="ARBA" id="ARBA00022737"/>
    </source>
</evidence>
<dbReference type="PRINTS" id="PR00686">
    <property type="entry name" value="TIFACTORIID"/>
</dbReference>
<sequence>MLIAMEYKIVNIVVSGHLGSQINLEKLLELDNFSYDPEYYHGGYLRLSNGLSVTIYRTGKYIIPGVKRLEDIEPSFDEMIRYLSKLIDVSNAEKPKIRNLVISGKLEEKLSLEELAIKLPNVEYDPEQFPGLILKFNKSLTVLLFNSGRFVVVGAKSLEEAENAIKKLKKLLKS</sequence>
<comment type="similarity">
    <text evidence="1">Belongs to the TBP family.</text>
</comment>
<evidence type="ECO:0000256" key="7">
    <source>
        <dbReference type="ARBA" id="ARBA00032929"/>
    </source>
</evidence>
<keyword evidence="4" id="KW-0238">DNA-binding</keyword>
<gene>
    <name evidence="9" type="ordered locus">TERMP_01858</name>
</gene>
<organism evidence="9 10">
    <name type="scientific">Thermococcus barophilus (strain DSM 11836 / MP)</name>
    <dbReference type="NCBI Taxonomy" id="391623"/>
    <lineage>
        <taxon>Archaea</taxon>
        <taxon>Methanobacteriati</taxon>
        <taxon>Methanobacteriota</taxon>
        <taxon>Thermococci</taxon>
        <taxon>Thermococcales</taxon>
        <taxon>Thermococcaceae</taxon>
        <taxon>Thermococcus</taxon>
    </lineage>
</organism>